<evidence type="ECO:0000256" key="5">
    <source>
        <dbReference type="ARBA" id="ARBA00023014"/>
    </source>
</evidence>
<dbReference type="EMBL" id="MELK01000052">
    <property type="protein sequence ID" value="OFW55693.1"/>
    <property type="molecule type" value="Genomic_DNA"/>
</dbReference>
<feature type="domain" description="IspG C-terminal" evidence="9">
    <location>
        <begin position="269"/>
        <end position="356"/>
    </location>
</feature>
<feature type="binding site" evidence="7">
    <location>
        <position position="307"/>
    </location>
    <ligand>
        <name>[4Fe-4S] cluster</name>
        <dbReference type="ChEBI" id="CHEBI:49883"/>
    </ligand>
</feature>
<evidence type="ECO:0000256" key="7">
    <source>
        <dbReference type="HAMAP-Rule" id="MF_00159"/>
    </source>
</evidence>
<evidence type="ECO:0000256" key="3">
    <source>
        <dbReference type="ARBA" id="ARBA00023002"/>
    </source>
</evidence>
<comment type="caution">
    <text evidence="10">The sequence shown here is derived from an EMBL/GenBank/DDBJ whole genome shotgun (WGS) entry which is preliminary data.</text>
</comment>
<feature type="domain" description="IspG TIM-barrel" evidence="8">
    <location>
        <begin position="7"/>
        <end position="253"/>
    </location>
</feature>
<dbReference type="HAMAP" id="MF_00159">
    <property type="entry name" value="IspG"/>
    <property type="match status" value="1"/>
</dbReference>
<dbReference type="STRING" id="1797197.A2Y75_05795"/>
<evidence type="ECO:0000313" key="11">
    <source>
        <dbReference type="Proteomes" id="UP000177876"/>
    </source>
</evidence>
<dbReference type="GO" id="GO:0046429">
    <property type="term" value="F:4-hydroxy-3-methylbut-2-en-1-yl diphosphate synthase activity (ferredoxin)"/>
    <property type="evidence" value="ECO:0007669"/>
    <property type="project" value="UniProtKB-UniRule"/>
</dbReference>
<keyword evidence="4 7" id="KW-0408">Iron</keyword>
<dbReference type="PANTHER" id="PTHR30454">
    <property type="entry name" value="4-HYDROXY-3-METHYLBUT-2-EN-1-YL DIPHOSPHATE SYNTHASE"/>
    <property type="match status" value="1"/>
</dbReference>
<keyword evidence="3 7" id="KW-0560">Oxidoreductase</keyword>
<comment type="pathway">
    <text evidence="7">Isoprenoid biosynthesis; isopentenyl diphosphate biosynthesis via DXP pathway; isopentenyl diphosphate from 1-deoxy-D-xylulose 5-phosphate: step 5/6.</text>
</comment>
<dbReference type="PIRSF" id="PIRSF004640">
    <property type="entry name" value="IspG"/>
    <property type="match status" value="1"/>
</dbReference>
<sequence>MTVKKLTRRLMVGDVRVGGGAPISIQSMTNTDTRDAAATLDQIRQLADAGCQIVRVAVPATGPGWTLHETKQAITEIVAGSPIPVVGDVHFDYTLALAALEAGVQALRINPGNIGVEERVKAVAEAAGERGVPIRVGVNAGSLEKEILSRYGHPTAEALVESALKEIGLLERYGFQDIKVSVKSSSVPLTLESYRLLSERIDYPLHVGVSEAGPLWTGTIRSSVGIGTLLAEGIGDTIRVSLAGDPLQEVRVGRAILKALELSQAGADIIACPTCARTQIDVERIASELEERLRDLRAPIKIAIMGCAVNGPGEAVEADLGVAGGKTKALLFKGGKRVGWYAKGDLLQVLLDEVEKITGELSKKEES</sequence>
<keyword evidence="2 7" id="KW-0479">Metal-binding</keyword>
<name>A0A1F2WFR1_9ACTN</name>
<comment type="function">
    <text evidence="7">Converts 2C-methyl-D-erythritol 2,4-cyclodiphosphate (ME-2,4cPP) into 1-hydroxy-2-methyl-2-(E)-butenyl 4-diphosphate.</text>
</comment>
<dbReference type="NCBIfam" id="NF001540">
    <property type="entry name" value="PRK00366.1"/>
    <property type="match status" value="1"/>
</dbReference>
<dbReference type="GO" id="GO:0019288">
    <property type="term" value="P:isopentenyl diphosphate biosynthetic process, methylerythritol 4-phosphate pathway"/>
    <property type="evidence" value="ECO:0007669"/>
    <property type="project" value="UniProtKB-UniRule"/>
</dbReference>
<dbReference type="GO" id="GO:0051539">
    <property type="term" value="F:4 iron, 4 sulfur cluster binding"/>
    <property type="evidence" value="ECO:0007669"/>
    <property type="project" value="UniProtKB-UniRule"/>
</dbReference>
<evidence type="ECO:0000259" key="9">
    <source>
        <dbReference type="Pfam" id="PF26540"/>
    </source>
</evidence>
<evidence type="ECO:0000259" key="8">
    <source>
        <dbReference type="Pfam" id="PF04551"/>
    </source>
</evidence>
<dbReference type="InterPro" id="IPR045854">
    <property type="entry name" value="NO2/SO3_Rdtase_4Fe4S_sf"/>
</dbReference>
<dbReference type="PANTHER" id="PTHR30454:SF0">
    <property type="entry name" value="4-HYDROXY-3-METHYLBUT-2-EN-1-YL DIPHOSPHATE SYNTHASE (FERREDOXIN), CHLOROPLASTIC"/>
    <property type="match status" value="1"/>
</dbReference>
<evidence type="ECO:0000256" key="4">
    <source>
        <dbReference type="ARBA" id="ARBA00023004"/>
    </source>
</evidence>
<feature type="binding site" evidence="7">
    <location>
        <position position="275"/>
    </location>
    <ligand>
        <name>[4Fe-4S] cluster</name>
        <dbReference type="ChEBI" id="CHEBI:49883"/>
    </ligand>
</feature>
<dbReference type="InterPro" id="IPR004588">
    <property type="entry name" value="IspG_bac-typ"/>
</dbReference>
<dbReference type="InterPro" id="IPR016425">
    <property type="entry name" value="IspG_bac"/>
</dbReference>
<comment type="catalytic activity">
    <reaction evidence="7">
        <text>(2E)-4-hydroxy-3-methylbut-2-enyl diphosphate + oxidized [flavodoxin] + H2O + 2 H(+) = 2-C-methyl-D-erythritol 2,4-cyclic diphosphate + reduced [flavodoxin]</text>
        <dbReference type="Rhea" id="RHEA:43604"/>
        <dbReference type="Rhea" id="RHEA-COMP:10622"/>
        <dbReference type="Rhea" id="RHEA-COMP:10623"/>
        <dbReference type="ChEBI" id="CHEBI:15377"/>
        <dbReference type="ChEBI" id="CHEBI:15378"/>
        <dbReference type="ChEBI" id="CHEBI:57618"/>
        <dbReference type="ChEBI" id="CHEBI:58210"/>
        <dbReference type="ChEBI" id="CHEBI:58483"/>
        <dbReference type="ChEBI" id="CHEBI:128753"/>
        <dbReference type="EC" id="1.17.7.3"/>
    </reaction>
</comment>
<dbReference type="Proteomes" id="UP000177876">
    <property type="component" value="Unassembled WGS sequence"/>
</dbReference>
<evidence type="ECO:0000256" key="6">
    <source>
        <dbReference type="ARBA" id="ARBA00023229"/>
    </source>
</evidence>
<comment type="similarity">
    <text evidence="7">Belongs to the IspG family.</text>
</comment>
<evidence type="ECO:0000256" key="1">
    <source>
        <dbReference type="ARBA" id="ARBA00022485"/>
    </source>
</evidence>
<feature type="binding site" evidence="7">
    <location>
        <position position="314"/>
    </location>
    <ligand>
        <name>[4Fe-4S] cluster</name>
        <dbReference type="ChEBI" id="CHEBI:49883"/>
    </ligand>
</feature>
<dbReference type="InterPro" id="IPR058578">
    <property type="entry name" value="IspG_TIM"/>
</dbReference>
<dbReference type="Gene3D" id="3.30.413.10">
    <property type="entry name" value="Sulfite Reductase Hemoprotein, domain 1"/>
    <property type="match status" value="1"/>
</dbReference>
<keyword evidence="6 7" id="KW-0414">Isoprene biosynthesis</keyword>
<dbReference type="SUPFAM" id="SSF56014">
    <property type="entry name" value="Nitrite and sulphite reductase 4Fe-4S domain-like"/>
    <property type="match status" value="1"/>
</dbReference>
<dbReference type="Pfam" id="PF04551">
    <property type="entry name" value="GcpE"/>
    <property type="match status" value="1"/>
</dbReference>
<dbReference type="GO" id="GO:0005506">
    <property type="term" value="F:iron ion binding"/>
    <property type="evidence" value="ECO:0007669"/>
    <property type="project" value="InterPro"/>
</dbReference>
<dbReference type="FunFam" id="3.20.20.20:FF:000001">
    <property type="entry name" value="4-hydroxy-3-methylbut-2-en-1-yl diphosphate synthase (flavodoxin)"/>
    <property type="match status" value="1"/>
</dbReference>
<dbReference type="GO" id="GO:0141197">
    <property type="term" value="F:4-hydroxy-3-methylbut-2-enyl-diphosphate synthase activity (flavodoxin)"/>
    <property type="evidence" value="ECO:0007669"/>
    <property type="project" value="UniProtKB-EC"/>
</dbReference>
<dbReference type="EC" id="1.17.7.3" evidence="7"/>
<dbReference type="InterPro" id="IPR058579">
    <property type="entry name" value="IspG_C"/>
</dbReference>
<feature type="binding site" evidence="7">
    <location>
        <position position="272"/>
    </location>
    <ligand>
        <name>[4Fe-4S] cluster</name>
        <dbReference type="ChEBI" id="CHEBI:49883"/>
    </ligand>
</feature>
<dbReference type="GO" id="GO:0016114">
    <property type="term" value="P:terpenoid biosynthetic process"/>
    <property type="evidence" value="ECO:0007669"/>
    <property type="project" value="InterPro"/>
</dbReference>
<accession>A0A1F2WFR1</accession>
<organism evidence="10 11">
    <name type="scientific">Candidatus Solincola sediminis</name>
    <dbReference type="NCBI Taxonomy" id="1797199"/>
    <lineage>
        <taxon>Bacteria</taxon>
        <taxon>Bacillati</taxon>
        <taxon>Actinomycetota</taxon>
        <taxon>Candidatus Geothermincolia</taxon>
        <taxon>Candidatus Geothermincolales</taxon>
        <taxon>Candidatus Geothermincolaceae</taxon>
        <taxon>Candidatus Solincola</taxon>
    </lineage>
</organism>
<keyword evidence="1 7" id="KW-0004">4Fe-4S</keyword>
<gene>
    <name evidence="7" type="primary">ispG</name>
    <name evidence="10" type="ORF">A2Y75_05795</name>
</gene>
<protein>
    <recommendedName>
        <fullName evidence="7">4-hydroxy-3-methylbut-2-en-1-yl diphosphate synthase (flavodoxin)</fullName>
        <ecNumber evidence="7">1.17.7.3</ecNumber>
    </recommendedName>
    <alternativeName>
        <fullName evidence="7">1-hydroxy-2-methyl-2-(E)-butenyl 4-diphosphate synthase</fullName>
    </alternativeName>
</protein>
<proteinExistence type="inferred from homology"/>
<dbReference type="NCBIfam" id="TIGR00612">
    <property type="entry name" value="ispG_gcpE"/>
    <property type="match status" value="1"/>
</dbReference>
<dbReference type="SUPFAM" id="SSF51717">
    <property type="entry name" value="Dihydropteroate synthetase-like"/>
    <property type="match status" value="1"/>
</dbReference>
<reference evidence="10 11" key="1">
    <citation type="journal article" date="2016" name="Nat. Commun.">
        <title>Thousands of microbial genomes shed light on interconnected biogeochemical processes in an aquifer system.</title>
        <authorList>
            <person name="Anantharaman K."/>
            <person name="Brown C.T."/>
            <person name="Hug L.A."/>
            <person name="Sharon I."/>
            <person name="Castelle C.J."/>
            <person name="Probst A.J."/>
            <person name="Thomas B.C."/>
            <person name="Singh A."/>
            <person name="Wilkins M.J."/>
            <person name="Karaoz U."/>
            <person name="Brodie E.L."/>
            <person name="Williams K.H."/>
            <person name="Hubbard S.S."/>
            <person name="Banfield J.F."/>
        </authorList>
    </citation>
    <scope>NUCLEOTIDE SEQUENCE [LARGE SCALE GENOMIC DNA]</scope>
</reference>
<dbReference type="AlphaFoldDB" id="A0A1F2WFR1"/>
<dbReference type="Gene3D" id="3.20.20.20">
    <property type="entry name" value="Dihydropteroate synthase-like"/>
    <property type="match status" value="1"/>
</dbReference>
<keyword evidence="5 7" id="KW-0411">Iron-sulfur</keyword>
<dbReference type="Pfam" id="PF26540">
    <property type="entry name" value="GcpE_C"/>
    <property type="match status" value="1"/>
</dbReference>
<dbReference type="UniPathway" id="UPA00056">
    <property type="reaction ID" value="UER00096"/>
</dbReference>
<evidence type="ECO:0000313" key="10">
    <source>
        <dbReference type="EMBL" id="OFW55693.1"/>
    </source>
</evidence>
<dbReference type="InterPro" id="IPR011005">
    <property type="entry name" value="Dihydropteroate_synth-like_sf"/>
</dbReference>
<evidence type="ECO:0000256" key="2">
    <source>
        <dbReference type="ARBA" id="ARBA00022723"/>
    </source>
</evidence>
<comment type="cofactor">
    <cofactor evidence="7">
        <name>[4Fe-4S] cluster</name>
        <dbReference type="ChEBI" id="CHEBI:49883"/>
    </cofactor>
    <text evidence="7">Binds 1 [4Fe-4S] cluster.</text>
</comment>